<dbReference type="EMBL" id="MZNU01000038">
    <property type="protein sequence ID" value="OWP06709.1"/>
    <property type="molecule type" value="Genomic_DNA"/>
</dbReference>
<dbReference type="Gene3D" id="3.40.50.1110">
    <property type="entry name" value="SGNH hydrolase"/>
    <property type="match status" value="1"/>
</dbReference>
<protein>
    <submittedName>
        <fullName evidence="3">GDSL-like Lipase/Acylhydrolase</fullName>
    </submittedName>
</protein>
<gene>
    <name evidence="3" type="ORF">B2J93_5188</name>
</gene>
<keyword evidence="4" id="KW-1185">Reference proteome</keyword>
<dbReference type="InParanoid" id="A0A218ZF55"/>
<evidence type="ECO:0000313" key="3">
    <source>
        <dbReference type="EMBL" id="OWP06709.1"/>
    </source>
</evidence>
<dbReference type="OrthoDB" id="3915838at2759"/>
<dbReference type="GO" id="GO:0004622">
    <property type="term" value="F:phosphatidylcholine lysophospholipase activity"/>
    <property type="evidence" value="ECO:0007669"/>
    <property type="project" value="TreeGrafter"/>
</dbReference>
<dbReference type="Proteomes" id="UP000242519">
    <property type="component" value="Unassembled WGS sequence"/>
</dbReference>
<name>A0A218ZF55_9HELO</name>
<dbReference type="InterPro" id="IPR036514">
    <property type="entry name" value="SGNH_hydro_sf"/>
</dbReference>
<proteinExistence type="predicted"/>
<evidence type="ECO:0000313" key="4">
    <source>
        <dbReference type="Proteomes" id="UP000242519"/>
    </source>
</evidence>
<sequence>MSSLRAILAAFLLVTSYLLIEGKEGIQNWATSLDKRQKSIAGGIELRILPLGASIVYGMTSPDGNGFRYALWNQLVTKGNPVDMIGSVRSGTMLDNDVEGWPGYIIDQVAAKASLSTPSQPNLVLLNAGTNDCIQNVDITNAANRLGALINTLFSSIPGVTVIASTLLPNVNNENCVQTVNSMIPAMIAALQEQGKKVLYVDFHSIHFSTADIGTDGTHPTEAGYQKMAAVWYQGIQTASAAGWITAPATIA</sequence>
<evidence type="ECO:0000259" key="2">
    <source>
        <dbReference type="Pfam" id="PF13472"/>
    </source>
</evidence>
<comment type="caution">
    <text evidence="3">The sequence shown here is derived from an EMBL/GenBank/DDBJ whole genome shotgun (WGS) entry which is preliminary data.</text>
</comment>
<feature type="chain" id="PRO_5013030350" evidence="1">
    <location>
        <begin position="23"/>
        <end position="252"/>
    </location>
</feature>
<dbReference type="InterPro" id="IPR051532">
    <property type="entry name" value="Ester_Hydrolysis_Enzymes"/>
</dbReference>
<dbReference type="Pfam" id="PF13472">
    <property type="entry name" value="Lipase_GDSL_2"/>
    <property type="match status" value="1"/>
</dbReference>
<dbReference type="PANTHER" id="PTHR30383:SF31">
    <property type="entry name" value="SGNH HYDROLASE-TYPE ESTERASE DOMAIN-CONTAINING PROTEIN-RELATED"/>
    <property type="match status" value="1"/>
</dbReference>
<feature type="signal peptide" evidence="1">
    <location>
        <begin position="1"/>
        <end position="22"/>
    </location>
</feature>
<dbReference type="InterPro" id="IPR013830">
    <property type="entry name" value="SGNH_hydro"/>
</dbReference>
<dbReference type="CDD" id="cd01833">
    <property type="entry name" value="XynB_like"/>
    <property type="match status" value="1"/>
</dbReference>
<reference evidence="3 4" key="1">
    <citation type="submission" date="2017-04" db="EMBL/GenBank/DDBJ databases">
        <title>Draft genome sequence of Marssonina coronaria NL1: causal agent of apple blotch.</title>
        <authorList>
            <person name="Cheng Q."/>
        </authorList>
    </citation>
    <scope>NUCLEOTIDE SEQUENCE [LARGE SCALE GENOMIC DNA]</scope>
    <source>
        <strain evidence="3 4">NL1</strain>
    </source>
</reference>
<evidence type="ECO:0000256" key="1">
    <source>
        <dbReference type="SAM" id="SignalP"/>
    </source>
</evidence>
<dbReference type="SUPFAM" id="SSF52266">
    <property type="entry name" value="SGNH hydrolase"/>
    <property type="match status" value="1"/>
</dbReference>
<accession>A0A218ZF55</accession>
<dbReference type="AlphaFoldDB" id="A0A218ZF55"/>
<keyword evidence="1" id="KW-0732">Signal</keyword>
<dbReference type="PANTHER" id="PTHR30383">
    <property type="entry name" value="THIOESTERASE 1/PROTEASE 1/LYSOPHOSPHOLIPASE L1"/>
    <property type="match status" value="1"/>
</dbReference>
<organism evidence="3 4">
    <name type="scientific">Diplocarpon coronariae</name>
    <dbReference type="NCBI Taxonomy" id="2795749"/>
    <lineage>
        <taxon>Eukaryota</taxon>
        <taxon>Fungi</taxon>
        <taxon>Dikarya</taxon>
        <taxon>Ascomycota</taxon>
        <taxon>Pezizomycotina</taxon>
        <taxon>Leotiomycetes</taxon>
        <taxon>Helotiales</taxon>
        <taxon>Drepanopezizaceae</taxon>
        <taxon>Diplocarpon</taxon>
    </lineage>
</organism>
<feature type="domain" description="SGNH hydrolase-type esterase" evidence="2">
    <location>
        <begin position="51"/>
        <end position="226"/>
    </location>
</feature>